<feature type="transmembrane region" description="Helical" evidence="1">
    <location>
        <begin position="40"/>
        <end position="61"/>
    </location>
</feature>
<feature type="transmembrane region" description="Helical" evidence="1">
    <location>
        <begin position="262"/>
        <end position="283"/>
    </location>
</feature>
<dbReference type="PANTHER" id="PTHR23028">
    <property type="entry name" value="ACETYLTRANSFERASE"/>
    <property type="match status" value="1"/>
</dbReference>
<feature type="transmembrane region" description="Helical" evidence="1">
    <location>
        <begin position="181"/>
        <end position="201"/>
    </location>
</feature>
<reference evidence="4" key="1">
    <citation type="submission" date="2021-01" db="EMBL/GenBank/DDBJ databases">
        <title>Lacisediminihabitans sp. nov. strain G11-30, isolated from Antarctic Soil.</title>
        <authorList>
            <person name="Li J."/>
        </authorList>
    </citation>
    <scope>NUCLEOTIDE SEQUENCE</scope>
    <source>
        <strain evidence="4">G11-30</strain>
    </source>
</reference>
<dbReference type="RefSeq" id="WP_200556807.1">
    <property type="nucleotide sequence ID" value="NZ_JAEPES010000004.1"/>
</dbReference>
<comment type="caution">
    <text evidence="4">The sequence shown here is derived from an EMBL/GenBank/DDBJ whole genome shotgun (WGS) entry which is preliminary data.</text>
</comment>
<keyword evidence="1" id="KW-0812">Transmembrane</keyword>
<feature type="domain" description="SGNH" evidence="3">
    <location>
        <begin position="453"/>
        <end position="661"/>
    </location>
</feature>
<keyword evidence="4" id="KW-0012">Acyltransferase</keyword>
<dbReference type="Proteomes" id="UP000636458">
    <property type="component" value="Unassembled WGS sequence"/>
</dbReference>
<dbReference type="EMBL" id="JAEPES010000004">
    <property type="protein sequence ID" value="MBK4348621.1"/>
    <property type="molecule type" value="Genomic_DNA"/>
</dbReference>
<evidence type="ECO:0000256" key="1">
    <source>
        <dbReference type="SAM" id="Phobius"/>
    </source>
</evidence>
<dbReference type="GO" id="GO:0016747">
    <property type="term" value="F:acyltransferase activity, transferring groups other than amino-acyl groups"/>
    <property type="evidence" value="ECO:0007669"/>
    <property type="project" value="InterPro"/>
</dbReference>
<feature type="transmembrane region" description="Helical" evidence="1">
    <location>
        <begin position="304"/>
        <end position="323"/>
    </location>
</feature>
<dbReference type="GO" id="GO:0009103">
    <property type="term" value="P:lipopolysaccharide biosynthetic process"/>
    <property type="evidence" value="ECO:0007669"/>
    <property type="project" value="TreeGrafter"/>
</dbReference>
<keyword evidence="4" id="KW-0808">Transferase</keyword>
<evidence type="ECO:0000313" key="5">
    <source>
        <dbReference type="Proteomes" id="UP000636458"/>
    </source>
</evidence>
<feature type="transmembrane region" description="Helical" evidence="1">
    <location>
        <begin position="234"/>
        <end position="256"/>
    </location>
</feature>
<dbReference type="AlphaFoldDB" id="A0A934SL47"/>
<dbReference type="Pfam" id="PF01757">
    <property type="entry name" value="Acyl_transf_3"/>
    <property type="match status" value="1"/>
</dbReference>
<feature type="transmembrane region" description="Helical" evidence="1">
    <location>
        <begin position="82"/>
        <end position="102"/>
    </location>
</feature>
<sequence length="683" mass="74769">MSTHRAPHKPTHFQAHIQGLRAIAVILVVLYHFWPGRLSGGYIGVDIFFVISGYLITGQLAREIEQTGRIRLPSFWAKRARRLLPASITVLIFSVIATVFLLPLSSLPSSLREILASTFYVENWSLAASSVDYLAAHDATLVQHYWSLSLEEQFYIVWPLLLLFATWLGVRFFSKRRWLPMISIVIAVSVISLIVSVLYTRSHPSEAFFATFTRVWEFGVGAILALLPRLRPLGAWLPNVLGYGGLVVILASAYRFGPTTPFPGYAALLPVLGTAAIIASGRAEKPWDVGRVLGMRPARFIGDISYSVYLWHWPLIIIAPYIPGWGLDGWNRVVLFLGSFLLGWLTKKLIEDPARTWKFLTLRKPRVTYGFVLAAMAITALLVGGVFAVQNPKYQAAATELASINENPPDCFGAEASATCVNPKLADAVIPSAGFGNADTPGHVECFVQLNASDVKACHFGSTKDDAPRVALIGDSHAYQYIEAMIRLADEKGWALTTYLKGACPWNTTPIGGPSPEFTNSCATWLSNLKGVLAQQPKYDAIFASALADTPYITSSNDATQEIADGYDKAWSQAKGAPIVTIVDNPDFLTDPNKCLRASAAKDCTEARSDVLKKVDPISLAAKKHGATLLDLTDKYCDDTRCFSVVGGADVYRDQDHLTVTWTLTMRDKIGAALESRLAPAGL</sequence>
<dbReference type="Pfam" id="PF19040">
    <property type="entry name" value="SGNH"/>
    <property type="match status" value="1"/>
</dbReference>
<evidence type="ECO:0000313" key="4">
    <source>
        <dbReference type="EMBL" id="MBK4348621.1"/>
    </source>
</evidence>
<feature type="transmembrane region" description="Helical" evidence="1">
    <location>
        <begin position="12"/>
        <end position="34"/>
    </location>
</feature>
<dbReference type="InterPro" id="IPR043968">
    <property type="entry name" value="SGNH"/>
</dbReference>
<keyword evidence="1" id="KW-1133">Transmembrane helix</keyword>
<proteinExistence type="predicted"/>
<protein>
    <submittedName>
        <fullName evidence="4">Acyltransferase</fullName>
    </submittedName>
</protein>
<feature type="transmembrane region" description="Helical" evidence="1">
    <location>
        <begin position="367"/>
        <end position="389"/>
    </location>
</feature>
<dbReference type="GO" id="GO:0016020">
    <property type="term" value="C:membrane"/>
    <property type="evidence" value="ECO:0007669"/>
    <property type="project" value="TreeGrafter"/>
</dbReference>
<name>A0A934SL47_9MICO</name>
<evidence type="ECO:0000259" key="3">
    <source>
        <dbReference type="Pfam" id="PF19040"/>
    </source>
</evidence>
<feature type="transmembrane region" description="Helical" evidence="1">
    <location>
        <begin position="329"/>
        <end position="346"/>
    </location>
</feature>
<evidence type="ECO:0000259" key="2">
    <source>
        <dbReference type="Pfam" id="PF01757"/>
    </source>
</evidence>
<dbReference type="InterPro" id="IPR050879">
    <property type="entry name" value="Acyltransferase_3"/>
</dbReference>
<feature type="transmembrane region" description="Helical" evidence="1">
    <location>
        <begin position="207"/>
        <end position="227"/>
    </location>
</feature>
<dbReference type="PANTHER" id="PTHR23028:SF53">
    <property type="entry name" value="ACYL_TRANSF_3 DOMAIN-CONTAINING PROTEIN"/>
    <property type="match status" value="1"/>
</dbReference>
<dbReference type="InterPro" id="IPR002656">
    <property type="entry name" value="Acyl_transf_3_dom"/>
</dbReference>
<feature type="domain" description="Acyltransferase 3" evidence="2">
    <location>
        <begin position="17"/>
        <end position="344"/>
    </location>
</feature>
<accession>A0A934SL47</accession>
<keyword evidence="1" id="KW-0472">Membrane</keyword>
<keyword evidence="5" id="KW-1185">Reference proteome</keyword>
<gene>
    <name evidence="4" type="ORF">IV501_13340</name>
</gene>
<feature type="transmembrane region" description="Helical" evidence="1">
    <location>
        <begin position="155"/>
        <end position="174"/>
    </location>
</feature>
<organism evidence="4 5">
    <name type="scientific">Lacisediminihabitans changchengi</name>
    <dbReference type="NCBI Taxonomy" id="2787634"/>
    <lineage>
        <taxon>Bacteria</taxon>
        <taxon>Bacillati</taxon>
        <taxon>Actinomycetota</taxon>
        <taxon>Actinomycetes</taxon>
        <taxon>Micrococcales</taxon>
        <taxon>Microbacteriaceae</taxon>
        <taxon>Lacisediminihabitans</taxon>
    </lineage>
</organism>